<proteinExistence type="inferred from homology"/>
<dbReference type="Proteomes" id="UP001139971">
    <property type="component" value="Unassembled WGS sequence"/>
</dbReference>
<comment type="caution">
    <text evidence="6">The sequence shown here is derived from an EMBL/GenBank/DDBJ whole genome shotgun (WGS) entry which is preliminary data.</text>
</comment>
<dbReference type="EMBL" id="JAOVZO020000020">
    <property type="protein sequence ID" value="MDC8015451.1"/>
    <property type="molecule type" value="Genomic_DNA"/>
</dbReference>
<dbReference type="Gene3D" id="3.40.190.10">
    <property type="entry name" value="Periplasmic binding protein-like II"/>
    <property type="match status" value="2"/>
</dbReference>
<dbReference type="Gene3D" id="1.10.10.10">
    <property type="entry name" value="Winged helix-like DNA-binding domain superfamily/Winged helix DNA-binding domain"/>
    <property type="match status" value="1"/>
</dbReference>
<dbReference type="InterPro" id="IPR036390">
    <property type="entry name" value="WH_DNA-bd_sf"/>
</dbReference>
<dbReference type="CDD" id="cd08432">
    <property type="entry name" value="PBP2_GcdR_TrpI_HvrB_AmpR_like"/>
    <property type="match status" value="1"/>
</dbReference>
<keyword evidence="7" id="KW-1185">Reference proteome</keyword>
<dbReference type="InterPro" id="IPR005119">
    <property type="entry name" value="LysR_subst-bd"/>
</dbReference>
<dbReference type="InterPro" id="IPR058163">
    <property type="entry name" value="LysR-type_TF_proteobact-type"/>
</dbReference>
<keyword evidence="3" id="KW-0238">DNA-binding</keyword>
<dbReference type="RefSeq" id="WP_263540641.1">
    <property type="nucleotide sequence ID" value="NZ_JAOVZO020000020.1"/>
</dbReference>
<dbReference type="SUPFAM" id="SSF46785">
    <property type="entry name" value="Winged helix' DNA-binding domain"/>
    <property type="match status" value="1"/>
</dbReference>
<dbReference type="Pfam" id="PF00126">
    <property type="entry name" value="HTH_1"/>
    <property type="match status" value="1"/>
</dbReference>
<evidence type="ECO:0000256" key="4">
    <source>
        <dbReference type="ARBA" id="ARBA00023163"/>
    </source>
</evidence>
<feature type="domain" description="HTH lysR-type" evidence="5">
    <location>
        <begin position="10"/>
        <end position="67"/>
    </location>
</feature>
<organism evidence="6 7">
    <name type="scientific">Tahibacter soli</name>
    <dbReference type="NCBI Taxonomy" id="2983605"/>
    <lineage>
        <taxon>Bacteria</taxon>
        <taxon>Pseudomonadati</taxon>
        <taxon>Pseudomonadota</taxon>
        <taxon>Gammaproteobacteria</taxon>
        <taxon>Lysobacterales</taxon>
        <taxon>Rhodanobacteraceae</taxon>
        <taxon>Tahibacter</taxon>
    </lineage>
</organism>
<evidence type="ECO:0000256" key="1">
    <source>
        <dbReference type="ARBA" id="ARBA00009437"/>
    </source>
</evidence>
<dbReference type="FunFam" id="1.10.10.10:FF:000038">
    <property type="entry name" value="Glycine cleavage system transcriptional activator"/>
    <property type="match status" value="1"/>
</dbReference>
<dbReference type="InterPro" id="IPR036388">
    <property type="entry name" value="WH-like_DNA-bd_sf"/>
</dbReference>
<dbReference type="GO" id="GO:0006351">
    <property type="term" value="P:DNA-templated transcription"/>
    <property type="evidence" value="ECO:0007669"/>
    <property type="project" value="TreeGrafter"/>
</dbReference>
<gene>
    <name evidence="6" type="ORF">OD750_023240</name>
</gene>
<reference evidence="6" key="1">
    <citation type="submission" date="2023-02" db="EMBL/GenBank/DDBJ databases">
        <title>Tahibacter soli sp. nov. isolated from soil.</title>
        <authorList>
            <person name="Baek J.H."/>
            <person name="Lee J.K."/>
            <person name="Choi D.G."/>
            <person name="Jeon C.O."/>
        </authorList>
    </citation>
    <scope>NUCLEOTIDE SEQUENCE</scope>
    <source>
        <strain evidence="6">BL</strain>
    </source>
</reference>
<evidence type="ECO:0000259" key="5">
    <source>
        <dbReference type="PROSITE" id="PS50931"/>
    </source>
</evidence>
<sequence>MTPHRHLSRLPWTAVRAFEAAARLRSFKQAADELHVTPTAISHQIRNLETHLGVVLFERRHRSLALTPAGERLAEASAVAFGALETTLDDLVRRGAACGPGTLTISAVTSFALKWLAPRLPAFQSTRSDIELRLVASDVLVDFRTDASVDIAVRYGPGPYDESLHAEPLWPRGTVVPVCAPQLAAGADLADPATLAQQTLLRTVPPASWRSDGRGDADWLAWFAAAGATNAAIERATRTGPLFSNSQLAIEAAIAGHGIALVPAMLVQSDLASGRLVRAHPLALDDANRYWLLYRKSAADAARIHAFAQWLRSAAAQAVAATG</sequence>
<evidence type="ECO:0000256" key="3">
    <source>
        <dbReference type="ARBA" id="ARBA00023125"/>
    </source>
</evidence>
<dbReference type="InterPro" id="IPR000847">
    <property type="entry name" value="LysR_HTH_N"/>
</dbReference>
<dbReference type="PRINTS" id="PR00039">
    <property type="entry name" value="HTHLYSR"/>
</dbReference>
<protein>
    <submittedName>
        <fullName evidence="6">LysR substrate-binding domain-containing protein</fullName>
    </submittedName>
</protein>
<name>A0A9X3YSA7_9GAMM</name>
<evidence type="ECO:0000313" key="6">
    <source>
        <dbReference type="EMBL" id="MDC8015451.1"/>
    </source>
</evidence>
<dbReference type="PANTHER" id="PTHR30537:SF74">
    <property type="entry name" value="HTH-TYPE TRANSCRIPTIONAL REGULATOR TRPI"/>
    <property type="match status" value="1"/>
</dbReference>
<evidence type="ECO:0000313" key="7">
    <source>
        <dbReference type="Proteomes" id="UP001139971"/>
    </source>
</evidence>
<dbReference type="SUPFAM" id="SSF53850">
    <property type="entry name" value="Periplasmic binding protein-like II"/>
    <property type="match status" value="1"/>
</dbReference>
<comment type="similarity">
    <text evidence="1">Belongs to the LysR transcriptional regulatory family.</text>
</comment>
<accession>A0A9X3YSA7</accession>
<evidence type="ECO:0000256" key="2">
    <source>
        <dbReference type="ARBA" id="ARBA00023015"/>
    </source>
</evidence>
<dbReference type="PROSITE" id="PS50931">
    <property type="entry name" value="HTH_LYSR"/>
    <property type="match status" value="1"/>
</dbReference>
<dbReference type="AlphaFoldDB" id="A0A9X3YSA7"/>
<keyword evidence="4" id="KW-0804">Transcription</keyword>
<dbReference type="GO" id="GO:0003700">
    <property type="term" value="F:DNA-binding transcription factor activity"/>
    <property type="evidence" value="ECO:0007669"/>
    <property type="project" value="InterPro"/>
</dbReference>
<keyword evidence="2" id="KW-0805">Transcription regulation</keyword>
<dbReference type="Pfam" id="PF03466">
    <property type="entry name" value="LysR_substrate"/>
    <property type="match status" value="1"/>
</dbReference>
<dbReference type="GO" id="GO:0043565">
    <property type="term" value="F:sequence-specific DNA binding"/>
    <property type="evidence" value="ECO:0007669"/>
    <property type="project" value="TreeGrafter"/>
</dbReference>
<dbReference type="PANTHER" id="PTHR30537">
    <property type="entry name" value="HTH-TYPE TRANSCRIPTIONAL REGULATOR"/>
    <property type="match status" value="1"/>
</dbReference>